<evidence type="ECO:0000259" key="10">
    <source>
        <dbReference type="Pfam" id="PF01432"/>
    </source>
</evidence>
<comment type="cofactor">
    <cofactor evidence="9">
        <name>Zn(2+)</name>
        <dbReference type="ChEBI" id="CHEBI:29105"/>
    </cofactor>
    <text evidence="9">Binds 1 zinc ion.</text>
</comment>
<evidence type="ECO:0000313" key="12">
    <source>
        <dbReference type="EMBL" id="MCW1913173.1"/>
    </source>
</evidence>
<dbReference type="PANTHER" id="PTHR43660">
    <property type="entry name" value="DIPEPTIDYL CARBOXYPEPTIDASE"/>
    <property type="match status" value="1"/>
</dbReference>
<evidence type="ECO:0000256" key="9">
    <source>
        <dbReference type="RuleBase" id="RU003435"/>
    </source>
</evidence>
<keyword evidence="2 9" id="KW-0645">Protease</keyword>
<organism evidence="12 13">
    <name type="scientific">Luteolibacter rhizosphaerae</name>
    <dbReference type="NCBI Taxonomy" id="2989719"/>
    <lineage>
        <taxon>Bacteria</taxon>
        <taxon>Pseudomonadati</taxon>
        <taxon>Verrucomicrobiota</taxon>
        <taxon>Verrucomicrobiia</taxon>
        <taxon>Verrucomicrobiales</taxon>
        <taxon>Verrucomicrobiaceae</taxon>
        <taxon>Luteolibacter</taxon>
    </lineage>
</organism>
<gene>
    <name evidence="12" type="ORF">OJ996_06300</name>
</gene>
<dbReference type="InterPro" id="IPR024077">
    <property type="entry name" value="Neurolysin/TOP_dom2"/>
</dbReference>
<comment type="caution">
    <text evidence="12">The sequence shown here is derived from an EMBL/GenBank/DDBJ whole genome shotgun (WGS) entry which is preliminary data.</text>
</comment>
<dbReference type="Gene3D" id="3.40.390.10">
    <property type="entry name" value="Collagenase (Catalytic Domain)"/>
    <property type="match status" value="1"/>
</dbReference>
<keyword evidence="4 9" id="KW-0378">Hydrolase</keyword>
<comment type="catalytic activity">
    <reaction evidence="7">
        <text>Hydrolysis of oligopeptides, with broad specificity. Gly or Ala commonly occur as P1 or P1' residues, but more distant residues are also important, as is shown by the fact that Z-Gly-Pro-Gly-|-Gly-Pro-Ala is cleaved, but not Z-(Gly)(5).</text>
        <dbReference type="EC" id="3.4.24.70"/>
    </reaction>
</comment>
<dbReference type="EMBL" id="JAPDDR010000003">
    <property type="protein sequence ID" value="MCW1913173.1"/>
    <property type="molecule type" value="Genomic_DNA"/>
</dbReference>
<evidence type="ECO:0000256" key="2">
    <source>
        <dbReference type="ARBA" id="ARBA00022670"/>
    </source>
</evidence>
<dbReference type="InterPro" id="IPR024079">
    <property type="entry name" value="MetalloPept_cat_dom_sf"/>
</dbReference>
<dbReference type="Gene3D" id="1.10.1370.10">
    <property type="entry name" value="Neurolysin, domain 3"/>
    <property type="match status" value="1"/>
</dbReference>
<reference evidence="12" key="1">
    <citation type="submission" date="2022-10" db="EMBL/GenBank/DDBJ databases">
        <title>Luteolibacter sp. GHJ8, whole genome shotgun sequencing project.</title>
        <authorList>
            <person name="Zhao G."/>
            <person name="Shen L."/>
        </authorList>
    </citation>
    <scope>NUCLEOTIDE SEQUENCE</scope>
    <source>
        <strain evidence="12">GHJ8</strain>
    </source>
</reference>
<dbReference type="Gene3D" id="1.20.1050.40">
    <property type="entry name" value="Endopeptidase. Chain P, domain 1"/>
    <property type="match status" value="1"/>
</dbReference>
<evidence type="ECO:0000256" key="8">
    <source>
        <dbReference type="ARBA" id="ARBA00026100"/>
    </source>
</evidence>
<dbReference type="InterPro" id="IPR045090">
    <property type="entry name" value="Pept_M3A_M3B"/>
</dbReference>
<name>A0ABT3G019_9BACT</name>
<comment type="similarity">
    <text evidence="1 9">Belongs to the peptidase M3 family.</text>
</comment>
<dbReference type="Pfam" id="PF19310">
    <property type="entry name" value="TOP_N"/>
    <property type="match status" value="1"/>
</dbReference>
<dbReference type="RefSeq" id="WP_264512360.1">
    <property type="nucleotide sequence ID" value="NZ_JAPDDR010000003.1"/>
</dbReference>
<keyword evidence="5 9" id="KW-0862">Zinc</keyword>
<dbReference type="InterPro" id="IPR024080">
    <property type="entry name" value="Neurolysin/TOP_N"/>
</dbReference>
<dbReference type="InterPro" id="IPR045666">
    <property type="entry name" value="OpdA_N"/>
</dbReference>
<dbReference type="Proteomes" id="UP001165653">
    <property type="component" value="Unassembled WGS sequence"/>
</dbReference>
<dbReference type="EC" id="3.4.24.70" evidence="8"/>
<keyword evidence="3 9" id="KW-0479">Metal-binding</keyword>
<dbReference type="PANTHER" id="PTHR43660:SF1">
    <property type="entry name" value="DIPEPTIDYL CARBOXYPEPTIDASE"/>
    <property type="match status" value="1"/>
</dbReference>
<dbReference type="SUPFAM" id="SSF55486">
    <property type="entry name" value="Metalloproteases ('zincins'), catalytic domain"/>
    <property type="match status" value="1"/>
</dbReference>
<evidence type="ECO:0000256" key="1">
    <source>
        <dbReference type="ARBA" id="ARBA00006040"/>
    </source>
</evidence>
<sequence length="716" mass="81381">MHPFLDEGFHVRWSTLVPEAVEPDIRAALETAKANLEAVCQVKPEEATYGNTFGAFEKASDALNLAWGRLQHLDSVCDEPAQRAALNAMLPEVSEFYASIPLNERIWSSLKSFGESEAVYSLSPVQRRYVMETMLDFAQSGADLPPEKKQRVAEIEAELSKFTKQYSEHVLDATNAWDLVITDESKLAGLPASAKAAALANAKTKGVATEEAPAWRFTLQMPSMFPVMQHLDDEGIRKQVWEASVKVASEGDHDNTDLVWKILELRREKAAILGHDHFADLTLQRRMARTGETALKFTEDLHDRIDKAFHREYRELCDYKGRKTDTEVDGLQPWEYAYWSEKRRQEEYDLDDEVLRPYFPVDKVMAGMFDLCSKLFGITIQERAAVFHERGQRPATASENEIEVWHPEVKFYDLRDTKTNEHLGSFYADWHPRESKRGGAWMNCIFTGHPGGDGAAREPHLGLITGNMTPPVDGKPALLTHGEVETIFHEFGHLLHGLLSEVQVKSLAGTNVPWDFVELPSQIMENFCWDRRSLDFFARHHETGEPIPEDLYQRMIAAKNYMSATAFMRQLSFGKLDLELHTHLDRYKGRDLDTVDREILAEYRVPLKTDSPSMARRFNHLFSSPTGYAAGYYSYKWAEVLDADAFTRFEENGVIDPESGYAFREHILSKGNSEPVDELFRRFMGRDASLDALLKRSGLAEEEMLLAAEARAQALA</sequence>
<keyword evidence="13" id="KW-1185">Reference proteome</keyword>
<evidence type="ECO:0000313" key="13">
    <source>
        <dbReference type="Proteomes" id="UP001165653"/>
    </source>
</evidence>
<evidence type="ECO:0000256" key="5">
    <source>
        <dbReference type="ARBA" id="ARBA00022833"/>
    </source>
</evidence>
<dbReference type="Pfam" id="PF01432">
    <property type="entry name" value="Peptidase_M3"/>
    <property type="match status" value="1"/>
</dbReference>
<accession>A0ABT3G019</accession>
<evidence type="ECO:0000256" key="6">
    <source>
        <dbReference type="ARBA" id="ARBA00023049"/>
    </source>
</evidence>
<dbReference type="InterPro" id="IPR034005">
    <property type="entry name" value="M3A_DCP"/>
</dbReference>
<proteinExistence type="inferred from homology"/>
<feature type="domain" description="Peptidase M3A/M3B catalytic" evidence="10">
    <location>
        <begin position="227"/>
        <end position="698"/>
    </location>
</feature>
<dbReference type="InterPro" id="IPR001567">
    <property type="entry name" value="Pept_M3A_M3B_dom"/>
</dbReference>
<protein>
    <recommendedName>
        <fullName evidence="8">oligopeptidase A</fullName>
        <ecNumber evidence="8">3.4.24.70</ecNumber>
    </recommendedName>
</protein>
<dbReference type="CDD" id="cd06456">
    <property type="entry name" value="M3A_DCP"/>
    <property type="match status" value="1"/>
</dbReference>
<keyword evidence="6 9" id="KW-0482">Metalloprotease</keyword>
<feature type="domain" description="Oligopeptidase A N-terminal" evidence="11">
    <location>
        <begin position="34"/>
        <end position="148"/>
    </location>
</feature>
<evidence type="ECO:0000256" key="3">
    <source>
        <dbReference type="ARBA" id="ARBA00022723"/>
    </source>
</evidence>
<evidence type="ECO:0000256" key="7">
    <source>
        <dbReference type="ARBA" id="ARBA00024603"/>
    </source>
</evidence>
<evidence type="ECO:0000256" key="4">
    <source>
        <dbReference type="ARBA" id="ARBA00022801"/>
    </source>
</evidence>
<evidence type="ECO:0000259" key="11">
    <source>
        <dbReference type="Pfam" id="PF19310"/>
    </source>
</evidence>